<accession>A0A6G5AFG3</accession>
<reference evidence="1" key="1">
    <citation type="submission" date="2020-03" db="EMBL/GenBank/DDBJ databases">
        <title>A transcriptome and proteome of the tick Rhipicephalus microplus shaped by the genetic composition of its hosts and developmental stage.</title>
        <authorList>
            <person name="Garcia G.R."/>
            <person name="Ribeiro J.M.C."/>
            <person name="Maruyama S.R."/>
            <person name="Gardinasse L.G."/>
            <person name="Nelson K."/>
            <person name="Ferreira B.R."/>
            <person name="Andrade T.G."/>
            <person name="Santos I.K.F.M."/>
        </authorList>
    </citation>
    <scope>NUCLEOTIDE SEQUENCE</scope>
    <source>
        <strain evidence="1">NSGR</strain>
        <tissue evidence="1">Salivary glands</tissue>
    </source>
</reference>
<organism evidence="1">
    <name type="scientific">Rhipicephalus microplus</name>
    <name type="common">Cattle tick</name>
    <name type="synonym">Boophilus microplus</name>
    <dbReference type="NCBI Taxonomy" id="6941"/>
    <lineage>
        <taxon>Eukaryota</taxon>
        <taxon>Metazoa</taxon>
        <taxon>Ecdysozoa</taxon>
        <taxon>Arthropoda</taxon>
        <taxon>Chelicerata</taxon>
        <taxon>Arachnida</taxon>
        <taxon>Acari</taxon>
        <taxon>Parasitiformes</taxon>
        <taxon>Ixodida</taxon>
        <taxon>Ixodoidea</taxon>
        <taxon>Ixodidae</taxon>
        <taxon>Rhipicephalinae</taxon>
        <taxon>Rhipicephalus</taxon>
        <taxon>Boophilus</taxon>
    </lineage>
</organism>
<protein>
    <submittedName>
        <fullName evidence="1">Uncharacterized protein</fullName>
    </submittedName>
</protein>
<dbReference type="AlphaFoldDB" id="A0A6G5AFG3"/>
<proteinExistence type="predicted"/>
<dbReference type="EMBL" id="GIKN01007276">
    <property type="protein sequence ID" value="NIE49549.1"/>
    <property type="molecule type" value="Transcribed_RNA"/>
</dbReference>
<name>A0A6G5AFG3_RHIMP</name>
<evidence type="ECO:0000313" key="1">
    <source>
        <dbReference type="EMBL" id="NIE49549.1"/>
    </source>
</evidence>
<sequence>MYVTSDQICTGLRYLSIGTCLRECVAAKCEIKVVCSKQWHKTAHIFVVLWERKKNGLVFSRNTQNRVEGLRSAVAPQDQVQMFSSPDIRCFISHSSRMMDAGLSRTFCDEMYTTPWRRLAAHRIHRSSRSTWWDCSCVQCFLCECGEATIFPR</sequence>